<dbReference type="Proteomes" id="UP000263435">
    <property type="component" value="Segment"/>
</dbReference>
<evidence type="ECO:0000313" key="1">
    <source>
        <dbReference type="EMBL" id="AXQ66661.1"/>
    </source>
</evidence>
<dbReference type="GeneID" id="54999386"/>
<accession>A0A385E4E7</accession>
<evidence type="ECO:0000313" key="2">
    <source>
        <dbReference type="Proteomes" id="UP000263435"/>
    </source>
</evidence>
<dbReference type="KEGG" id="vg:54999386"/>
<dbReference type="InterPro" id="IPR052194">
    <property type="entry name" value="MESH1"/>
</dbReference>
<name>A0A385E4E7_9CAUD</name>
<dbReference type="Gene3D" id="1.10.3210.10">
    <property type="entry name" value="Hypothetical protein af1432"/>
    <property type="match status" value="1"/>
</dbReference>
<dbReference type="PANTHER" id="PTHR46246">
    <property type="entry name" value="GUANOSINE-3',5'-BIS(DIPHOSPHATE) 3'-PYROPHOSPHOHYDROLASE MESH1"/>
    <property type="match status" value="1"/>
</dbReference>
<dbReference type="SUPFAM" id="SSF109604">
    <property type="entry name" value="HD-domain/PDEase-like"/>
    <property type="match status" value="1"/>
</dbReference>
<protein>
    <submittedName>
        <fullName evidence="1">Uncharacterized protein</fullName>
    </submittedName>
</protein>
<reference evidence="1 2" key="1">
    <citation type="submission" date="2018-07" db="EMBL/GenBank/DDBJ databases">
        <title>Sequencing of PG07.</title>
        <authorList>
            <person name="Ding T."/>
        </authorList>
    </citation>
    <scope>NUCLEOTIDE SEQUENCE [LARGE SCALE GENOMIC DNA]</scope>
</reference>
<keyword evidence="2" id="KW-1185">Reference proteome</keyword>
<dbReference type="RefSeq" id="YP_009808483.1">
    <property type="nucleotide sequence ID" value="NC_048041.1"/>
</dbReference>
<dbReference type="PANTHER" id="PTHR46246:SF1">
    <property type="entry name" value="GUANOSINE-3',5'-BIS(DIPHOSPHATE) 3'-PYROPHOSPHOHYDROLASE MESH1"/>
    <property type="match status" value="1"/>
</dbReference>
<dbReference type="EMBL" id="MH645904">
    <property type="protein sequence ID" value="AXQ66661.1"/>
    <property type="molecule type" value="Genomic_DNA"/>
</dbReference>
<proteinExistence type="predicted"/>
<organism evidence="1 2">
    <name type="scientific">Vibrio phage vB_VpS_PG07</name>
    <dbReference type="NCBI Taxonomy" id="2301664"/>
    <lineage>
        <taxon>Viruses</taxon>
        <taxon>Duplodnaviria</taxon>
        <taxon>Heunggongvirae</taxon>
        <taxon>Uroviricota</taxon>
        <taxon>Caudoviricetes</taxon>
        <taxon>Demerecviridae</taxon>
        <taxon>Pogseptimavirus</taxon>
        <taxon>Pogseptimavirus PG07</taxon>
    </lineage>
</organism>
<sequence length="154" mass="17381">MKKEKLAELVARGAHKGQKYGGYDYGYHLEMVVGMARFLYPESPKLGLILQGCWLHDVVEDTDLSLDDLRDMGFHHEVIKAVSLVTKDEKYSKDKHFLYLTSIAQDSLAFKVKVADTMANLQQNVREGNFSGVSKYTLQLKDLHGAKSQRSTNA</sequence>
<dbReference type="GO" id="GO:0008893">
    <property type="term" value="F:guanosine-3',5'-bis(diphosphate) 3'-diphosphatase activity"/>
    <property type="evidence" value="ECO:0007669"/>
    <property type="project" value="TreeGrafter"/>
</dbReference>